<feature type="compositionally biased region" description="Basic and acidic residues" evidence="1">
    <location>
        <begin position="403"/>
        <end position="414"/>
    </location>
</feature>
<sequence length="436" mass="45893">MTIALRYAARSDVGLLREGNEDSAYASGRLLAVADGMGGHAHGEVASSVAIAEMSSLDTDAQGGDLLSAIEAAVRDANRKLHEMVSHNPSLKGMGTTLTAMLWSGTRVALVHVGDSRAYLLRAGELYQITHDHTLVQSLVDDGRITQDEAATHPQRSILLRALDGSGEVDPDLSLREAQIGDRYLLCSDGLSGVVSAETLHHTLSTIEDPDGVVRTLIDLANRGGGPDNITCVLADVLEVDETHVPRTDAAVVGAAGSSMPRSQPPDTPAGRASAVTMPQPVISDDDDNDEPIIRAAARPAKRRRLWPLLAVAGGVVVIGGGLGWYFGGQWLEDQYFVGAKGNEIVVFQGVKTNLGPIELFDVARSTAESITTLGAFQQGQVRDGIPVPTVEAGLKKIEELKTSAAKADRKEEPTATPSASASSAPARAPEPTRSQ</sequence>
<dbReference type="CDD" id="cd00143">
    <property type="entry name" value="PP2Cc"/>
    <property type="match status" value="1"/>
</dbReference>
<dbReference type="Gene3D" id="3.60.40.10">
    <property type="entry name" value="PPM-type phosphatase domain"/>
    <property type="match status" value="1"/>
</dbReference>
<evidence type="ECO:0000313" key="5">
    <source>
        <dbReference type="Proteomes" id="UP001589610"/>
    </source>
</evidence>
<dbReference type="Proteomes" id="UP001589610">
    <property type="component" value="Unassembled WGS sequence"/>
</dbReference>
<keyword evidence="2" id="KW-0472">Membrane</keyword>
<evidence type="ECO:0000256" key="2">
    <source>
        <dbReference type="SAM" id="Phobius"/>
    </source>
</evidence>
<keyword evidence="2" id="KW-1133">Transmembrane helix</keyword>
<dbReference type="SMART" id="SM00332">
    <property type="entry name" value="PP2Cc"/>
    <property type="match status" value="1"/>
</dbReference>
<dbReference type="PROSITE" id="PS51746">
    <property type="entry name" value="PPM_2"/>
    <property type="match status" value="1"/>
</dbReference>
<proteinExistence type="predicted"/>
<feature type="compositionally biased region" description="Low complexity" evidence="1">
    <location>
        <begin position="415"/>
        <end position="436"/>
    </location>
</feature>
<feature type="region of interest" description="Disordered" evidence="1">
    <location>
        <begin position="403"/>
        <end position="436"/>
    </location>
</feature>
<organism evidence="4 5">
    <name type="scientific">Streptosporangium vulgare</name>
    <dbReference type="NCBI Taxonomy" id="46190"/>
    <lineage>
        <taxon>Bacteria</taxon>
        <taxon>Bacillati</taxon>
        <taxon>Actinomycetota</taxon>
        <taxon>Actinomycetes</taxon>
        <taxon>Streptosporangiales</taxon>
        <taxon>Streptosporangiaceae</taxon>
        <taxon>Streptosporangium</taxon>
    </lineage>
</organism>
<feature type="transmembrane region" description="Helical" evidence="2">
    <location>
        <begin position="306"/>
        <end position="327"/>
    </location>
</feature>
<dbReference type="RefSeq" id="WP_386156941.1">
    <property type="nucleotide sequence ID" value="NZ_JBHMBS010000006.1"/>
</dbReference>
<dbReference type="PANTHER" id="PTHR13832">
    <property type="entry name" value="PROTEIN PHOSPHATASE 2C"/>
    <property type="match status" value="1"/>
</dbReference>
<dbReference type="SMART" id="SM00331">
    <property type="entry name" value="PP2C_SIG"/>
    <property type="match status" value="1"/>
</dbReference>
<protein>
    <submittedName>
        <fullName evidence="4">Stp1/IreP family PP2C-type Ser/Thr phosphatase</fullName>
    </submittedName>
</protein>
<evidence type="ECO:0000313" key="4">
    <source>
        <dbReference type="EMBL" id="MFB9676744.1"/>
    </source>
</evidence>
<dbReference type="SUPFAM" id="SSF81606">
    <property type="entry name" value="PP2C-like"/>
    <property type="match status" value="1"/>
</dbReference>
<name>A0ABV5TCD5_9ACTN</name>
<dbReference type="Pfam" id="PF13672">
    <property type="entry name" value="PP2C_2"/>
    <property type="match status" value="1"/>
</dbReference>
<dbReference type="InterPro" id="IPR001932">
    <property type="entry name" value="PPM-type_phosphatase-like_dom"/>
</dbReference>
<dbReference type="InterPro" id="IPR015655">
    <property type="entry name" value="PP2C"/>
</dbReference>
<comment type="caution">
    <text evidence="4">The sequence shown here is derived from an EMBL/GenBank/DDBJ whole genome shotgun (WGS) entry which is preliminary data.</text>
</comment>
<dbReference type="PANTHER" id="PTHR13832:SF827">
    <property type="entry name" value="PROTEIN PHOSPHATASE 1L"/>
    <property type="match status" value="1"/>
</dbReference>
<accession>A0ABV5TCD5</accession>
<feature type="domain" description="PPM-type phosphatase" evidence="3">
    <location>
        <begin position="6"/>
        <end position="237"/>
    </location>
</feature>
<keyword evidence="5" id="KW-1185">Reference proteome</keyword>
<dbReference type="EMBL" id="JBHMBS010000006">
    <property type="protein sequence ID" value="MFB9676744.1"/>
    <property type="molecule type" value="Genomic_DNA"/>
</dbReference>
<dbReference type="NCBIfam" id="NF033484">
    <property type="entry name" value="Stp1_PP2C_phos"/>
    <property type="match status" value="1"/>
</dbReference>
<gene>
    <name evidence="4" type="ORF">ACFFRH_14750</name>
</gene>
<reference evidence="4 5" key="1">
    <citation type="submission" date="2024-09" db="EMBL/GenBank/DDBJ databases">
        <authorList>
            <person name="Sun Q."/>
            <person name="Mori K."/>
        </authorList>
    </citation>
    <scope>NUCLEOTIDE SEQUENCE [LARGE SCALE GENOMIC DNA]</scope>
    <source>
        <strain evidence="4 5">JCM 3028</strain>
    </source>
</reference>
<dbReference type="InterPro" id="IPR036457">
    <property type="entry name" value="PPM-type-like_dom_sf"/>
</dbReference>
<evidence type="ECO:0000256" key="1">
    <source>
        <dbReference type="SAM" id="MobiDB-lite"/>
    </source>
</evidence>
<evidence type="ECO:0000259" key="3">
    <source>
        <dbReference type="PROSITE" id="PS51746"/>
    </source>
</evidence>
<feature type="region of interest" description="Disordered" evidence="1">
    <location>
        <begin position="255"/>
        <end position="274"/>
    </location>
</feature>
<keyword evidence="2" id="KW-0812">Transmembrane</keyword>